<dbReference type="PROSITE" id="PS50110">
    <property type="entry name" value="RESPONSE_REGULATORY"/>
    <property type="match status" value="1"/>
</dbReference>
<feature type="domain" description="Response regulatory" evidence="3">
    <location>
        <begin position="7"/>
        <end position="126"/>
    </location>
</feature>
<comment type="caution">
    <text evidence="4">The sequence shown here is derived from an EMBL/GenBank/DDBJ whole genome shotgun (WGS) entry which is preliminary data.</text>
</comment>
<evidence type="ECO:0000256" key="1">
    <source>
        <dbReference type="ARBA" id="ARBA00022553"/>
    </source>
</evidence>
<protein>
    <recommendedName>
        <fullName evidence="3">Response regulatory domain-containing protein</fullName>
    </recommendedName>
</protein>
<dbReference type="AlphaFoldDB" id="A0A3E1RH17"/>
<dbReference type="InterPro" id="IPR050595">
    <property type="entry name" value="Bact_response_regulator"/>
</dbReference>
<dbReference type="Gene3D" id="3.40.50.2300">
    <property type="match status" value="1"/>
</dbReference>
<dbReference type="InterPro" id="IPR011006">
    <property type="entry name" value="CheY-like_superfamily"/>
</dbReference>
<dbReference type="Proteomes" id="UP000260665">
    <property type="component" value="Unassembled WGS sequence"/>
</dbReference>
<dbReference type="InterPro" id="IPR001789">
    <property type="entry name" value="Sig_transdc_resp-reg_receiver"/>
</dbReference>
<name>A0A3E1RH17_9BURK</name>
<evidence type="ECO:0000259" key="3">
    <source>
        <dbReference type="PROSITE" id="PS50110"/>
    </source>
</evidence>
<accession>A0A3E1RH17</accession>
<dbReference type="OrthoDB" id="9800897at2"/>
<organism evidence="4 5">
    <name type="scientific">Rhodoferax lacus</name>
    <dbReference type="NCBI Taxonomy" id="2184758"/>
    <lineage>
        <taxon>Bacteria</taxon>
        <taxon>Pseudomonadati</taxon>
        <taxon>Pseudomonadota</taxon>
        <taxon>Betaproteobacteria</taxon>
        <taxon>Burkholderiales</taxon>
        <taxon>Comamonadaceae</taxon>
        <taxon>Rhodoferax</taxon>
    </lineage>
</organism>
<sequence length="135" mass="14823">MDMKRARVLVIEDEKIMATFVLGSLRRMGILDLYSYDNGLTALRELGTVKPDLVITDVHMQSMGGIEFLNNLRSLADEKLSNLPVIFLSADSSSSTVSEALPLGIAGYLVKPPNLKVLAAKIEQALKGHTLEFFD</sequence>
<evidence type="ECO:0000313" key="4">
    <source>
        <dbReference type="EMBL" id="RFO98654.1"/>
    </source>
</evidence>
<keyword evidence="1 2" id="KW-0597">Phosphoprotein</keyword>
<dbReference type="Pfam" id="PF00072">
    <property type="entry name" value="Response_reg"/>
    <property type="match status" value="1"/>
</dbReference>
<feature type="modified residue" description="4-aspartylphosphate" evidence="2">
    <location>
        <position position="57"/>
    </location>
</feature>
<evidence type="ECO:0000256" key="2">
    <source>
        <dbReference type="PROSITE-ProRule" id="PRU00169"/>
    </source>
</evidence>
<dbReference type="PANTHER" id="PTHR44591:SF3">
    <property type="entry name" value="RESPONSE REGULATORY DOMAIN-CONTAINING PROTEIN"/>
    <property type="match status" value="1"/>
</dbReference>
<dbReference type="RefSeq" id="WP_117173461.1">
    <property type="nucleotide sequence ID" value="NZ_QFZK01000001.1"/>
</dbReference>
<evidence type="ECO:0000313" key="5">
    <source>
        <dbReference type="Proteomes" id="UP000260665"/>
    </source>
</evidence>
<dbReference type="EMBL" id="QFZK01000001">
    <property type="protein sequence ID" value="RFO98654.1"/>
    <property type="molecule type" value="Genomic_DNA"/>
</dbReference>
<dbReference type="PANTHER" id="PTHR44591">
    <property type="entry name" value="STRESS RESPONSE REGULATOR PROTEIN 1"/>
    <property type="match status" value="1"/>
</dbReference>
<dbReference type="SUPFAM" id="SSF52172">
    <property type="entry name" value="CheY-like"/>
    <property type="match status" value="1"/>
</dbReference>
<keyword evidence="5" id="KW-1185">Reference proteome</keyword>
<dbReference type="GO" id="GO:0000160">
    <property type="term" value="P:phosphorelay signal transduction system"/>
    <property type="evidence" value="ECO:0007669"/>
    <property type="project" value="InterPro"/>
</dbReference>
<proteinExistence type="predicted"/>
<dbReference type="SMART" id="SM00448">
    <property type="entry name" value="REC"/>
    <property type="match status" value="1"/>
</dbReference>
<reference evidence="4 5" key="1">
    <citation type="submission" date="2018-05" db="EMBL/GenBank/DDBJ databases">
        <title>Rhodoferax soyangensis sp.nov., isolated from an oligotrophic freshwater lake.</title>
        <authorList>
            <person name="Park M."/>
        </authorList>
    </citation>
    <scope>NUCLEOTIDE SEQUENCE [LARGE SCALE GENOMIC DNA]</scope>
    <source>
        <strain evidence="4 5">IMCC26218</strain>
    </source>
</reference>
<gene>
    <name evidence="4" type="ORF">DIC66_01850</name>
</gene>